<dbReference type="PANTHER" id="PTHR22849">
    <property type="entry name" value="WDSAM1 PROTEIN"/>
    <property type="match status" value="1"/>
</dbReference>
<evidence type="ECO:0000256" key="2">
    <source>
        <dbReference type="ARBA" id="ARBA00004906"/>
    </source>
</evidence>
<dbReference type="SUPFAM" id="SSF57850">
    <property type="entry name" value="RING/U-box"/>
    <property type="match status" value="1"/>
</dbReference>
<comment type="pathway">
    <text evidence="2 5">Protein modification; protein ubiquitination.</text>
</comment>
<evidence type="ECO:0000259" key="6">
    <source>
        <dbReference type="PROSITE" id="PS51698"/>
    </source>
</evidence>
<dbReference type="FunFam" id="3.30.40.10:FF:000442">
    <property type="entry name" value="RING-type E3 ubiquitin transferase"/>
    <property type="match status" value="1"/>
</dbReference>
<dbReference type="Pfam" id="PF04564">
    <property type="entry name" value="U-box"/>
    <property type="match status" value="1"/>
</dbReference>
<dbReference type="InterPro" id="IPR013083">
    <property type="entry name" value="Znf_RING/FYVE/PHD"/>
</dbReference>
<dbReference type="InterPro" id="IPR003613">
    <property type="entry name" value="Ubox_domain"/>
</dbReference>
<dbReference type="Pfam" id="PF25598">
    <property type="entry name" value="ARM_PUB"/>
    <property type="match status" value="1"/>
</dbReference>
<dbReference type="SUPFAM" id="SSF48371">
    <property type="entry name" value="ARM repeat"/>
    <property type="match status" value="1"/>
</dbReference>
<proteinExistence type="predicted"/>
<reference evidence="7" key="1">
    <citation type="submission" date="2019-08" db="EMBL/GenBank/DDBJ databases">
        <title>Reference gene set and small RNA set construction with multiple tissues from Davidia involucrata Baill.</title>
        <authorList>
            <person name="Yang H."/>
            <person name="Zhou C."/>
            <person name="Li G."/>
            <person name="Wang J."/>
            <person name="Gao P."/>
            <person name="Wang M."/>
            <person name="Wang R."/>
            <person name="Zhao Y."/>
        </authorList>
    </citation>
    <scope>NUCLEOTIDE SEQUENCE</scope>
    <source>
        <tissue evidence="7">Mixed with DoveR01_LX</tissue>
    </source>
</reference>
<dbReference type="EC" id="2.3.2.27" evidence="5"/>
<protein>
    <recommendedName>
        <fullName evidence="5 6">U-box domain-containing protein</fullName>
        <ecNumber evidence="5">2.3.2.27</ecNumber>
    </recommendedName>
    <alternativeName>
        <fullName evidence="5">RING-type E3 ubiquitin transferase PUB</fullName>
    </alternativeName>
</protein>
<feature type="domain" description="U-box" evidence="6">
    <location>
        <begin position="29"/>
        <end position="103"/>
    </location>
</feature>
<evidence type="ECO:0000256" key="3">
    <source>
        <dbReference type="ARBA" id="ARBA00022679"/>
    </source>
</evidence>
<keyword evidence="3 5" id="KW-0808">Transferase</keyword>
<dbReference type="PANTHER" id="PTHR22849:SF61">
    <property type="entry name" value="U-BOX DOMAIN-CONTAINING PROTEIN 21"/>
    <property type="match status" value="1"/>
</dbReference>
<dbReference type="InterPro" id="IPR045185">
    <property type="entry name" value="PUB22/23/24-like"/>
</dbReference>
<dbReference type="AlphaFoldDB" id="A0A5B7BP85"/>
<sequence>MILYWRRRRAGRRAGKKELSAGNSDMELTVPTHFRCPITLDLMKDPVTLSTGITYDRESIEKWIEAGNQTCPVSNQVLRTFDQIPNHSIRKMIQNWCVENSSYGIERIPTPRIPVTPYEVSEICSRITAATQRGDAKRCLELVLKIKKWAKESERNKRCVAENGTGCVLASTFESFAAISIEKNADLLMEILWALTWMFPVGSESQSKLGSASSLRCMAWFLKGEDLSAKQTSVLALKELLALDQRHVNAFAEIEGVVEALVKIIKEPICPKATKASLMAIYYMISPSAISEKIASRFVEMGLITLILEILVDADRSTSEKALGVLDGICSCDEGREEARNHALTMPVCVKKILRVSEKATEFSISILWKLCKNNEDGGVQVEAIRVGAFQKLLLVLQVGCGERTKEKATELLKLLNQYRDRFDCFDSSMDFKYLKRSY</sequence>
<evidence type="ECO:0000313" key="7">
    <source>
        <dbReference type="EMBL" id="MPA69906.1"/>
    </source>
</evidence>
<keyword evidence="4 5" id="KW-0833">Ubl conjugation pathway</keyword>
<dbReference type="GO" id="GO:0061630">
    <property type="term" value="F:ubiquitin protein ligase activity"/>
    <property type="evidence" value="ECO:0007669"/>
    <property type="project" value="UniProtKB-UniRule"/>
</dbReference>
<dbReference type="EMBL" id="GHES01039347">
    <property type="protein sequence ID" value="MPA69906.1"/>
    <property type="molecule type" value="Transcribed_RNA"/>
</dbReference>
<dbReference type="InterPro" id="IPR045210">
    <property type="entry name" value="RING-Ubox_PUB"/>
</dbReference>
<dbReference type="Gene3D" id="3.30.40.10">
    <property type="entry name" value="Zinc/RING finger domain, C3HC4 (zinc finger)"/>
    <property type="match status" value="1"/>
</dbReference>
<dbReference type="CDD" id="cd16664">
    <property type="entry name" value="RING-Ubox_PUB"/>
    <property type="match status" value="1"/>
</dbReference>
<dbReference type="InterPro" id="IPR016024">
    <property type="entry name" value="ARM-type_fold"/>
</dbReference>
<evidence type="ECO:0000256" key="1">
    <source>
        <dbReference type="ARBA" id="ARBA00000900"/>
    </source>
</evidence>
<dbReference type="PROSITE" id="PS51698">
    <property type="entry name" value="U_BOX"/>
    <property type="match status" value="1"/>
</dbReference>
<organism evidence="7">
    <name type="scientific">Davidia involucrata</name>
    <name type="common">Dove tree</name>
    <dbReference type="NCBI Taxonomy" id="16924"/>
    <lineage>
        <taxon>Eukaryota</taxon>
        <taxon>Viridiplantae</taxon>
        <taxon>Streptophyta</taxon>
        <taxon>Embryophyta</taxon>
        <taxon>Tracheophyta</taxon>
        <taxon>Spermatophyta</taxon>
        <taxon>Magnoliopsida</taxon>
        <taxon>eudicotyledons</taxon>
        <taxon>Gunneridae</taxon>
        <taxon>Pentapetalae</taxon>
        <taxon>asterids</taxon>
        <taxon>Cornales</taxon>
        <taxon>Nyssaceae</taxon>
        <taxon>Davidia</taxon>
    </lineage>
</organism>
<dbReference type="InterPro" id="IPR011989">
    <property type="entry name" value="ARM-like"/>
</dbReference>
<name>A0A5B7BP85_DAVIN</name>
<dbReference type="UniPathway" id="UPA00143"/>
<dbReference type="GO" id="GO:0016567">
    <property type="term" value="P:protein ubiquitination"/>
    <property type="evidence" value="ECO:0007669"/>
    <property type="project" value="UniProtKB-UniRule"/>
</dbReference>
<comment type="function">
    <text evidence="5">Functions as an E3 ubiquitin ligase.</text>
</comment>
<evidence type="ECO:0000256" key="5">
    <source>
        <dbReference type="RuleBase" id="RU369093"/>
    </source>
</evidence>
<dbReference type="SMART" id="SM00504">
    <property type="entry name" value="Ubox"/>
    <property type="match status" value="1"/>
</dbReference>
<gene>
    <name evidence="7" type="ORF">Din_039347</name>
</gene>
<accession>A0A5B7BP85</accession>
<comment type="catalytic activity">
    <reaction evidence="1 5">
        <text>S-ubiquitinyl-[E2 ubiquitin-conjugating enzyme]-L-cysteine + [acceptor protein]-L-lysine = [E2 ubiquitin-conjugating enzyme]-L-cysteine + N(6)-ubiquitinyl-[acceptor protein]-L-lysine.</text>
        <dbReference type="EC" id="2.3.2.27"/>
    </reaction>
</comment>
<evidence type="ECO:0000256" key="4">
    <source>
        <dbReference type="ARBA" id="ARBA00022786"/>
    </source>
</evidence>
<dbReference type="InterPro" id="IPR058678">
    <property type="entry name" value="ARM_PUB"/>
</dbReference>
<dbReference type="Gene3D" id="1.25.10.10">
    <property type="entry name" value="Leucine-rich Repeat Variant"/>
    <property type="match status" value="1"/>
</dbReference>